<dbReference type="Gene3D" id="3.30.40.10">
    <property type="entry name" value="Zinc/RING finger domain, C3HC4 (zinc finger)"/>
    <property type="match status" value="1"/>
</dbReference>
<dbReference type="InterPro" id="IPR011011">
    <property type="entry name" value="Znf_FYVE_PHD"/>
</dbReference>
<dbReference type="PANTHER" id="PTHR13510:SF44">
    <property type="entry name" value="RABENOSYN-5"/>
    <property type="match status" value="1"/>
</dbReference>
<feature type="coiled-coil region" evidence="5">
    <location>
        <begin position="503"/>
        <end position="530"/>
    </location>
</feature>
<dbReference type="Pfam" id="PF11464">
    <property type="entry name" value="Rbsn"/>
    <property type="match status" value="1"/>
</dbReference>
<organism evidence="8 9">
    <name type="scientific">Trichomalopsis sarcophagae</name>
    <dbReference type="NCBI Taxonomy" id="543379"/>
    <lineage>
        <taxon>Eukaryota</taxon>
        <taxon>Metazoa</taxon>
        <taxon>Ecdysozoa</taxon>
        <taxon>Arthropoda</taxon>
        <taxon>Hexapoda</taxon>
        <taxon>Insecta</taxon>
        <taxon>Pterygota</taxon>
        <taxon>Neoptera</taxon>
        <taxon>Endopterygota</taxon>
        <taxon>Hymenoptera</taxon>
        <taxon>Apocrita</taxon>
        <taxon>Proctotrupomorpha</taxon>
        <taxon>Chalcidoidea</taxon>
        <taxon>Pteromalidae</taxon>
        <taxon>Pteromalinae</taxon>
        <taxon>Trichomalopsis</taxon>
    </lineage>
</organism>
<keyword evidence="1" id="KW-0479">Metal-binding</keyword>
<name>A0A232FCK1_9HYME</name>
<dbReference type="InterPro" id="IPR052727">
    <property type="entry name" value="Rab4/Rab5_effector"/>
</dbReference>
<feature type="domain" description="C2H2-type" evidence="6">
    <location>
        <begin position="10"/>
        <end position="38"/>
    </location>
</feature>
<evidence type="ECO:0008006" key="10">
    <source>
        <dbReference type="Google" id="ProtNLM"/>
    </source>
</evidence>
<dbReference type="InterPro" id="IPR036531">
    <property type="entry name" value="Rbsn_Rab-bd_sf"/>
</dbReference>
<dbReference type="InterPro" id="IPR013083">
    <property type="entry name" value="Znf_RING/FYVE/PHD"/>
</dbReference>
<evidence type="ECO:0000259" key="7">
    <source>
        <dbReference type="PROSITE" id="PS50178"/>
    </source>
</evidence>
<keyword evidence="9" id="KW-1185">Reference proteome</keyword>
<dbReference type="EMBL" id="NNAY01000418">
    <property type="protein sequence ID" value="OXU28546.1"/>
    <property type="molecule type" value="Genomic_DNA"/>
</dbReference>
<gene>
    <name evidence="8" type="ORF">TSAR_006143</name>
</gene>
<keyword evidence="3" id="KW-0862">Zinc</keyword>
<evidence type="ECO:0000313" key="9">
    <source>
        <dbReference type="Proteomes" id="UP000215335"/>
    </source>
</evidence>
<dbReference type="OrthoDB" id="166134at2759"/>
<comment type="caution">
    <text evidence="8">The sequence shown here is derived from an EMBL/GenBank/DDBJ whole genome shotgun (WGS) entry which is preliminary data.</text>
</comment>
<dbReference type="GO" id="GO:0008270">
    <property type="term" value="F:zinc ion binding"/>
    <property type="evidence" value="ECO:0007669"/>
    <property type="project" value="UniProtKB-KW"/>
</dbReference>
<keyword evidence="2 4" id="KW-0863">Zinc-finger</keyword>
<dbReference type="PROSITE" id="PS50178">
    <property type="entry name" value="ZF_FYVE"/>
    <property type="match status" value="1"/>
</dbReference>
<dbReference type="SUPFAM" id="SSF140125">
    <property type="entry name" value="Rabenosyn-5 Rab-binding domain-like"/>
    <property type="match status" value="1"/>
</dbReference>
<evidence type="ECO:0000256" key="2">
    <source>
        <dbReference type="ARBA" id="ARBA00022771"/>
    </source>
</evidence>
<dbReference type="Gene3D" id="4.10.860.20">
    <property type="entry name" value="Rabenosyn, Rab binding domain"/>
    <property type="match status" value="1"/>
</dbReference>
<dbReference type="InterPro" id="IPR000306">
    <property type="entry name" value="Znf_FYVE"/>
</dbReference>
<dbReference type="STRING" id="543379.A0A232FCK1"/>
<evidence type="ECO:0000256" key="3">
    <source>
        <dbReference type="ARBA" id="ARBA00022833"/>
    </source>
</evidence>
<feature type="domain" description="FYVE-type" evidence="7">
    <location>
        <begin position="160"/>
        <end position="278"/>
    </location>
</feature>
<evidence type="ECO:0000313" key="8">
    <source>
        <dbReference type="EMBL" id="OXU28546.1"/>
    </source>
</evidence>
<dbReference type="PROSITE" id="PS00028">
    <property type="entry name" value="ZINC_FINGER_C2H2_1"/>
    <property type="match status" value="1"/>
</dbReference>
<dbReference type="PROSITE" id="PS50157">
    <property type="entry name" value="ZINC_FINGER_C2H2_2"/>
    <property type="match status" value="1"/>
</dbReference>
<proteinExistence type="predicted"/>
<evidence type="ECO:0000259" key="6">
    <source>
        <dbReference type="PROSITE" id="PS50157"/>
    </source>
</evidence>
<dbReference type="SMART" id="SM00064">
    <property type="entry name" value="FYVE"/>
    <property type="match status" value="1"/>
</dbReference>
<evidence type="ECO:0000256" key="5">
    <source>
        <dbReference type="SAM" id="Coils"/>
    </source>
</evidence>
<dbReference type="Proteomes" id="UP000215335">
    <property type="component" value="Unassembled WGS sequence"/>
</dbReference>
<dbReference type="AlphaFoldDB" id="A0A232FCK1"/>
<dbReference type="InterPro" id="IPR021565">
    <property type="entry name" value="Rbsn_Rab-bd"/>
</dbReference>
<dbReference type="InterPro" id="IPR017455">
    <property type="entry name" value="Znf_FYVE-rel"/>
</dbReference>
<evidence type="ECO:0000256" key="4">
    <source>
        <dbReference type="PROSITE-ProRule" id="PRU00042"/>
    </source>
</evidence>
<accession>A0A232FCK1</accession>
<dbReference type="SUPFAM" id="SSF57903">
    <property type="entry name" value="FYVE/PHD zinc finger"/>
    <property type="match status" value="1"/>
</dbReference>
<evidence type="ECO:0000256" key="1">
    <source>
        <dbReference type="ARBA" id="ARBA00022723"/>
    </source>
</evidence>
<keyword evidence="5" id="KW-0175">Coiled coil</keyword>
<dbReference type="PANTHER" id="PTHR13510">
    <property type="entry name" value="FYVE-FINGER-CONTAINING RAB5 EFFECTOR PROTEIN RABENOSYN-5-RELATED"/>
    <property type="match status" value="1"/>
</dbReference>
<sequence>MAEPGPMEGFICPICMTDFKTPTLLTKHFEEEHKDDPEILKSLKDLFGLAKKKILKQDEMQDYPDKLSAKGQKTTQEIDWGPQEIGKTRSHTKFFKEIRNTRLERYSSETNKLLIRLDKLLTNLPNDPIERKALYKWYHDSLCIICSTAHERAIVPWMDDKDVRLCLTCAKTFNLTRRKHHCRICGVMMCHDCSIFLSLVEARKMTSPASVQDDSALSPTSESTRFTDRLVQAGVGLTKLARSPSSGSLNSVLSLISDGGNNSDQFFRICDHCKNLLDARERLKARHFEKPIVHQFYEKMQAQIQEGNRFIDMYYKMWQSLNEGDSTYDLRDAQVVRGKIAKIGDNIDLISKRISTLITIDENSSAALKQEFRLHQMVRSAAMIYLKNELLRTPPVPTTEEYEAIKKARQERIKARIAYERQLEEEQLEKLGESQREFTQRAYDLNESKSPTTASSNQLVLDQSQGWGTSGRPGRNMMISSTSMDPFIEQMSNLRFYIKQAREECKFEEVATLERNLKELQSAYFEMQQKEAAANHD</sequence>
<reference evidence="8 9" key="1">
    <citation type="journal article" date="2017" name="Curr. Biol.">
        <title>The Evolution of Venom by Co-option of Single-Copy Genes.</title>
        <authorList>
            <person name="Martinson E.O."/>
            <person name="Mrinalini"/>
            <person name="Kelkar Y.D."/>
            <person name="Chang C.H."/>
            <person name="Werren J.H."/>
        </authorList>
    </citation>
    <scope>NUCLEOTIDE SEQUENCE [LARGE SCALE GENOMIC DNA]</scope>
    <source>
        <strain evidence="8 9">Alberta</strain>
        <tissue evidence="8">Whole body</tissue>
    </source>
</reference>
<dbReference type="Pfam" id="PF01363">
    <property type="entry name" value="FYVE"/>
    <property type="match status" value="1"/>
</dbReference>
<dbReference type="InterPro" id="IPR013087">
    <property type="entry name" value="Znf_C2H2_type"/>
</dbReference>
<protein>
    <recommendedName>
        <fullName evidence="10">FYVE-type domain-containing protein</fullName>
    </recommendedName>
</protein>